<proteinExistence type="predicted"/>
<name>A0A653AB51_9BACT</name>
<dbReference type="AlphaFoldDB" id="A0A653AB51"/>
<evidence type="ECO:0000313" key="1">
    <source>
        <dbReference type="EMBL" id="VBB45193.1"/>
    </source>
</evidence>
<gene>
    <name evidence="1" type="ORF">TRIP_D300118</name>
</gene>
<dbReference type="EMBL" id="UPXZ01000024">
    <property type="protein sequence ID" value="VBB45193.1"/>
    <property type="molecule type" value="Genomic_DNA"/>
</dbReference>
<organism evidence="1">
    <name type="scientific">uncultured Paludibacter sp</name>
    <dbReference type="NCBI Taxonomy" id="497635"/>
    <lineage>
        <taxon>Bacteria</taxon>
        <taxon>Pseudomonadati</taxon>
        <taxon>Bacteroidota</taxon>
        <taxon>Bacteroidia</taxon>
        <taxon>Bacteroidales</taxon>
        <taxon>Paludibacteraceae</taxon>
        <taxon>Paludibacter</taxon>
        <taxon>environmental samples</taxon>
    </lineage>
</organism>
<sequence length="72" mass="8666">MKEFKLRIEYQRGTQNDNKHVEIFRGVKTIERARKIIANRTNINRAVYRAEYYHNPLCIVGTPNKRNGEIRY</sequence>
<accession>A0A653AB51</accession>
<protein>
    <submittedName>
        <fullName evidence="1">Uncharacterized protein</fullName>
    </submittedName>
</protein>
<reference evidence="1" key="1">
    <citation type="submission" date="2018-07" db="EMBL/GenBank/DDBJ databases">
        <authorList>
            <consortium name="Genoscope - CEA"/>
            <person name="William W."/>
        </authorList>
    </citation>
    <scope>NUCLEOTIDE SEQUENCE</scope>
    <source>
        <strain evidence="1">IK1</strain>
    </source>
</reference>